<dbReference type="GO" id="GO:0005829">
    <property type="term" value="C:cytosol"/>
    <property type="evidence" value="ECO:0007669"/>
    <property type="project" value="TreeGrafter"/>
</dbReference>
<dbReference type="Gene3D" id="1.10.1040.10">
    <property type="entry name" value="N-(1-d-carboxylethyl)-l-norvaline Dehydrogenase, domain 2"/>
    <property type="match status" value="1"/>
</dbReference>
<dbReference type="Gene3D" id="3.40.50.720">
    <property type="entry name" value="NAD(P)-binding Rossmann-like Domain"/>
    <property type="match status" value="1"/>
</dbReference>
<organism evidence="6 7">
    <name type="scientific">Cuneatibacter caecimuris</name>
    <dbReference type="NCBI Taxonomy" id="1796618"/>
    <lineage>
        <taxon>Bacteria</taxon>
        <taxon>Bacillati</taxon>
        <taxon>Bacillota</taxon>
        <taxon>Clostridia</taxon>
        <taxon>Lachnospirales</taxon>
        <taxon>Lachnospiraceae</taxon>
        <taxon>Cuneatibacter</taxon>
    </lineage>
</organism>
<dbReference type="AlphaFoldDB" id="A0A4Q7PNQ3"/>
<dbReference type="Pfam" id="PF08125">
    <property type="entry name" value="Mannitol_dh_C"/>
    <property type="match status" value="1"/>
</dbReference>
<dbReference type="Pfam" id="PF01232">
    <property type="entry name" value="Mannitol_dh"/>
    <property type="match status" value="1"/>
</dbReference>
<dbReference type="GO" id="GO:0019592">
    <property type="term" value="P:mannitol catabolic process"/>
    <property type="evidence" value="ECO:0007669"/>
    <property type="project" value="TreeGrafter"/>
</dbReference>
<evidence type="ECO:0000259" key="5">
    <source>
        <dbReference type="Pfam" id="PF08125"/>
    </source>
</evidence>
<dbReference type="OrthoDB" id="9768714at2"/>
<protein>
    <submittedName>
        <fullName evidence="6">Tagaturonate reductase</fullName>
    </submittedName>
</protein>
<dbReference type="InterPro" id="IPR013131">
    <property type="entry name" value="Mannitol_DH_N"/>
</dbReference>
<keyword evidence="2" id="KW-0520">NAD</keyword>
<evidence type="ECO:0000256" key="2">
    <source>
        <dbReference type="ARBA" id="ARBA00023027"/>
    </source>
</evidence>
<evidence type="ECO:0000256" key="3">
    <source>
        <dbReference type="ARBA" id="ARBA00048615"/>
    </source>
</evidence>
<dbReference type="Proteomes" id="UP000292927">
    <property type="component" value="Unassembled WGS sequence"/>
</dbReference>
<evidence type="ECO:0000313" key="7">
    <source>
        <dbReference type="Proteomes" id="UP000292927"/>
    </source>
</evidence>
<dbReference type="PANTHER" id="PTHR30524">
    <property type="entry name" value="MANNITOL-1-PHOSPHATE 5-DEHYDROGENASE"/>
    <property type="match status" value="1"/>
</dbReference>
<feature type="domain" description="Mannitol dehydrogenase C-terminal" evidence="5">
    <location>
        <begin position="258"/>
        <end position="426"/>
    </location>
</feature>
<dbReference type="SUPFAM" id="SSF48179">
    <property type="entry name" value="6-phosphogluconate dehydrogenase C-terminal domain-like"/>
    <property type="match status" value="1"/>
</dbReference>
<proteinExistence type="predicted"/>
<dbReference type="InterPro" id="IPR013118">
    <property type="entry name" value="Mannitol_DH_C"/>
</dbReference>
<dbReference type="NCBIfam" id="NF002969">
    <property type="entry name" value="PRK03643.1"/>
    <property type="match status" value="1"/>
</dbReference>
<dbReference type="PANTHER" id="PTHR30524:SF0">
    <property type="entry name" value="ALTRONATE OXIDOREDUCTASE-RELATED"/>
    <property type="match status" value="1"/>
</dbReference>
<reference evidence="6 7" key="1">
    <citation type="submission" date="2019-02" db="EMBL/GenBank/DDBJ databases">
        <title>Genomic Encyclopedia of Type Strains, Phase IV (KMG-IV): sequencing the most valuable type-strain genomes for metagenomic binning, comparative biology and taxonomic classification.</title>
        <authorList>
            <person name="Goeker M."/>
        </authorList>
    </citation>
    <scope>NUCLEOTIDE SEQUENCE [LARGE SCALE GENOMIC DNA]</scope>
    <source>
        <strain evidence="6 7">DSM 29486</strain>
    </source>
</reference>
<evidence type="ECO:0000256" key="1">
    <source>
        <dbReference type="ARBA" id="ARBA00023002"/>
    </source>
</evidence>
<feature type="domain" description="Mannitol dehydrogenase N-terminal" evidence="4">
    <location>
        <begin position="8"/>
        <end position="238"/>
    </location>
</feature>
<evidence type="ECO:0000259" key="4">
    <source>
        <dbReference type="Pfam" id="PF01232"/>
    </source>
</evidence>
<dbReference type="EMBL" id="SGXF01000001">
    <property type="protein sequence ID" value="RZT02443.1"/>
    <property type="molecule type" value="Genomic_DNA"/>
</dbReference>
<comment type="catalytic activity">
    <reaction evidence="3">
        <text>D-mannitol 1-phosphate + NAD(+) = beta-D-fructose 6-phosphate + NADH + H(+)</text>
        <dbReference type="Rhea" id="RHEA:19661"/>
        <dbReference type="ChEBI" id="CHEBI:15378"/>
        <dbReference type="ChEBI" id="CHEBI:57540"/>
        <dbReference type="ChEBI" id="CHEBI:57634"/>
        <dbReference type="ChEBI" id="CHEBI:57945"/>
        <dbReference type="ChEBI" id="CHEBI:61381"/>
        <dbReference type="EC" id="1.1.1.17"/>
    </reaction>
</comment>
<dbReference type="InterPro" id="IPR036291">
    <property type="entry name" value="NAD(P)-bd_dom_sf"/>
</dbReference>
<dbReference type="InterPro" id="IPR008927">
    <property type="entry name" value="6-PGluconate_DH-like_C_sf"/>
</dbReference>
<name>A0A4Q7PNQ3_9FIRM</name>
<dbReference type="GO" id="GO:0008926">
    <property type="term" value="F:mannitol-1-phosphate 5-dehydrogenase activity"/>
    <property type="evidence" value="ECO:0007669"/>
    <property type="project" value="UniProtKB-EC"/>
</dbReference>
<accession>A0A4Q7PNQ3</accession>
<dbReference type="SUPFAM" id="SSF51735">
    <property type="entry name" value="NAD(P)-binding Rossmann-fold domains"/>
    <property type="match status" value="1"/>
</dbReference>
<dbReference type="InterPro" id="IPR013328">
    <property type="entry name" value="6PGD_dom2"/>
</dbReference>
<comment type="caution">
    <text evidence="6">The sequence shown here is derived from an EMBL/GenBank/DDBJ whole genome shotgun (WGS) entry which is preliminary data.</text>
</comment>
<dbReference type="RefSeq" id="WP_130432826.1">
    <property type="nucleotide sequence ID" value="NZ_SGXF01000001.1"/>
</dbReference>
<keyword evidence="7" id="KW-1185">Reference proteome</keyword>
<gene>
    <name evidence="6" type="ORF">EV209_0558</name>
</gene>
<evidence type="ECO:0000313" key="6">
    <source>
        <dbReference type="EMBL" id="RZT02443.1"/>
    </source>
</evidence>
<keyword evidence="1" id="KW-0560">Oxidoreductase</keyword>
<sequence length="445" mass="50705">MSAQVKETVMQFGEGGFLRGFVDYFFHKLREKGLYDGKIVVIQPIEKGMVDLLNQQKGEYNLFLRGIQDGEVVNEHTHITSISRGINPYTNFEDYMALAENPDLRVIVSNTTEAGIEYLGTEKLSDAPAKSYPAKLTQFLYKRFQTGLKGFILLPCELIDNNADNLKACVLKYADLWELGQDFKNWIEKENDFCNTLVDRIVTGYPRDEVEALTEQIGYTDNLIDTAEIFHLWVIEGHHEDELPFNKAGYNIVWTDDAKPYKKRKVRILNGGHTSMVLGAYLYGLETVGECLKNETVSAFLKKCLFEEIVPTLGNTETDKNFAKAVLDRFSNPFIKHLLLSIALNSVSKFQVRVLPTILEYKEQNGTYPKALTFSMAALIAFYRTDKANDGAEIMEFMKNASVEEILKREDYWHADLTEMIPMVEGFYNLIQEKGMAEAYQAVLA</sequence>